<organism evidence="2 3">
    <name type="scientific">Thalassomonas viridans</name>
    <dbReference type="NCBI Taxonomy" id="137584"/>
    <lineage>
        <taxon>Bacteria</taxon>
        <taxon>Pseudomonadati</taxon>
        <taxon>Pseudomonadota</taxon>
        <taxon>Gammaproteobacteria</taxon>
        <taxon>Alteromonadales</taxon>
        <taxon>Colwelliaceae</taxon>
        <taxon>Thalassomonas</taxon>
    </lineage>
</organism>
<accession>A0AAE9Z621</accession>
<evidence type="ECO:0000313" key="2">
    <source>
        <dbReference type="EMBL" id="WDE07263.1"/>
    </source>
</evidence>
<dbReference type="RefSeq" id="WP_053047122.1">
    <property type="nucleotide sequence ID" value="NZ_CP059733.1"/>
</dbReference>
<dbReference type="AlphaFoldDB" id="A0AAE9Z621"/>
<feature type="domain" description="ORC1/DEAH AAA+ ATPase" evidence="1">
    <location>
        <begin position="245"/>
        <end position="377"/>
    </location>
</feature>
<dbReference type="EMBL" id="CP059733">
    <property type="protein sequence ID" value="WDE07263.1"/>
    <property type="molecule type" value="Genomic_DNA"/>
</dbReference>
<dbReference type="KEGG" id="tvd:SG34_010435"/>
<dbReference type="SUPFAM" id="SSF52540">
    <property type="entry name" value="P-loop containing nucleoside triphosphate hydrolases"/>
    <property type="match status" value="1"/>
</dbReference>
<dbReference type="PANTHER" id="PTHR35894">
    <property type="entry name" value="GENERAL SECRETION PATHWAY PROTEIN A-RELATED"/>
    <property type="match status" value="1"/>
</dbReference>
<sequence>METATATHSRLSILNRYNVSQIMIVKDCAANGTPVSRTPIRKLIGNGIWPKPTVAAHLRESLNRLLQEAATPEEMEIMLKDAPVNNQVLVYKNVLDVLNKYDLSQTKATDELTQRGTKLAISTLNQILRHGNWPQTISKEQIQENMRQWLSQYATKEELETLWKSEVELTPYPEKKPKAKKATKSKPKLEFENLEPEMLSQKSMKHFKLTRHPFENDVRNEDDLFMSDQQVYIREAMVQASCNGSILAVIGESGAGKTELRKGYLEYIRRTESEMRVIEPLVINKKRLTAEMIFDAIADELQLTNIKTGLERRARQVNTALKNSVKAGYQHVLLIEEAHDLNKDALKYLKRIWELSDGFRNMVSIILIGQPELETKLSPSNYGIREFVNRCNVVKVLPLGNQLTDYLAHKFARCHVNYQSVITPDAISALQKRLQGTVSYGMNRGSTIQDMSYPLIVNNFIVKAMNLAESLQEPQITAELIDDLK</sequence>
<dbReference type="Pfam" id="PF13401">
    <property type="entry name" value="AAA_22"/>
    <property type="match status" value="1"/>
</dbReference>
<dbReference type="InterPro" id="IPR049945">
    <property type="entry name" value="AAA_22"/>
</dbReference>
<gene>
    <name evidence="2" type="ORF">SG34_010435</name>
</gene>
<evidence type="ECO:0000259" key="1">
    <source>
        <dbReference type="Pfam" id="PF13401"/>
    </source>
</evidence>
<keyword evidence="3" id="KW-1185">Reference proteome</keyword>
<proteinExistence type="predicted"/>
<name>A0AAE9Z621_9GAMM</name>
<dbReference type="Proteomes" id="UP000032352">
    <property type="component" value="Chromosome"/>
</dbReference>
<dbReference type="PANTHER" id="PTHR35894:SF1">
    <property type="entry name" value="PHOSPHORIBULOKINASE _ URIDINE KINASE FAMILY"/>
    <property type="match status" value="1"/>
</dbReference>
<evidence type="ECO:0000313" key="3">
    <source>
        <dbReference type="Proteomes" id="UP000032352"/>
    </source>
</evidence>
<reference evidence="2 3" key="2">
    <citation type="journal article" date="2022" name="Mar. Drugs">
        <title>Bioassay-Guided Fractionation Leads to the Detection of Cholic Acid Generated by the Rare Thalassomonas sp.</title>
        <authorList>
            <person name="Pheiffer F."/>
            <person name="Schneider Y.K."/>
            <person name="Hansen E.H."/>
            <person name="Andersen J.H."/>
            <person name="Isaksson J."/>
            <person name="Busche T."/>
            <person name="R C."/>
            <person name="Kalinowski J."/>
            <person name="Zyl L.V."/>
            <person name="Trindade M."/>
        </authorList>
    </citation>
    <scope>NUCLEOTIDE SEQUENCE [LARGE SCALE GENOMIC DNA]</scope>
    <source>
        <strain evidence="2 3">XOM25</strain>
    </source>
</reference>
<dbReference type="InterPro" id="IPR052026">
    <property type="entry name" value="ExeA_AAA_ATPase_DNA-bind"/>
</dbReference>
<reference evidence="2 3" key="1">
    <citation type="journal article" date="2015" name="Genome Announc.">
        <title>Draft Genome Sequences of Marine Isolates of Thalassomonas viridans and Thalassomonas actiniarum.</title>
        <authorList>
            <person name="Olonade I."/>
            <person name="van Zyl L.J."/>
            <person name="Trindade M."/>
        </authorList>
    </citation>
    <scope>NUCLEOTIDE SEQUENCE [LARGE SCALE GENOMIC DNA]</scope>
    <source>
        <strain evidence="2 3">XOM25</strain>
    </source>
</reference>
<dbReference type="InterPro" id="IPR027417">
    <property type="entry name" value="P-loop_NTPase"/>
</dbReference>
<dbReference type="GO" id="GO:0016887">
    <property type="term" value="F:ATP hydrolysis activity"/>
    <property type="evidence" value="ECO:0007669"/>
    <property type="project" value="InterPro"/>
</dbReference>
<protein>
    <submittedName>
        <fullName evidence="2">AAA family ATPase</fullName>
    </submittedName>
</protein>
<dbReference type="Gene3D" id="3.40.50.300">
    <property type="entry name" value="P-loop containing nucleotide triphosphate hydrolases"/>
    <property type="match status" value="1"/>
</dbReference>